<accession>A0A346A1P2</accession>
<name>A0A346A1P2_9HYPH</name>
<dbReference type="AlphaFoldDB" id="A0A346A1P2"/>
<dbReference type="EMBL" id="CP031417">
    <property type="protein sequence ID" value="AXK83089.1"/>
    <property type="molecule type" value="Genomic_DNA"/>
</dbReference>
<evidence type="ECO:0000313" key="2">
    <source>
        <dbReference type="EMBL" id="AXK83089.1"/>
    </source>
</evidence>
<keyword evidence="3" id="KW-1185">Reference proteome</keyword>
<reference evidence="2 3" key="1">
    <citation type="submission" date="2018-07" db="EMBL/GenBank/DDBJ databases">
        <authorList>
            <person name="Quirk P.G."/>
            <person name="Krulwich T.A."/>
        </authorList>
    </citation>
    <scope>NUCLEOTIDE SEQUENCE [LARGE SCALE GENOMIC DNA]</scope>
    <source>
        <strain evidence="2 3">CC-BB4</strain>
    </source>
</reference>
<protein>
    <submittedName>
        <fullName evidence="2">N-acetyltransferase</fullName>
    </submittedName>
</protein>
<dbReference type="CDD" id="cd04301">
    <property type="entry name" value="NAT_SF"/>
    <property type="match status" value="1"/>
</dbReference>
<dbReference type="KEGG" id="ptaw:DW352_22755"/>
<proteinExistence type="predicted"/>
<dbReference type="InterPro" id="IPR000182">
    <property type="entry name" value="GNAT_dom"/>
</dbReference>
<dbReference type="PROSITE" id="PS51186">
    <property type="entry name" value="GNAT"/>
    <property type="match status" value="1"/>
</dbReference>
<dbReference type="SUPFAM" id="SSF55729">
    <property type="entry name" value="Acyl-CoA N-acyltransferases (Nat)"/>
    <property type="match status" value="1"/>
</dbReference>
<dbReference type="RefSeq" id="WP_115693468.1">
    <property type="nucleotide sequence ID" value="NZ_CP031417.1"/>
</dbReference>
<gene>
    <name evidence="2" type="ORF">DW352_22755</name>
</gene>
<dbReference type="Proteomes" id="UP000254889">
    <property type="component" value="Chromosome"/>
</dbReference>
<dbReference type="Pfam" id="PF13527">
    <property type="entry name" value="Acetyltransf_9"/>
    <property type="match status" value="1"/>
</dbReference>
<dbReference type="GO" id="GO:0016747">
    <property type="term" value="F:acyltransferase activity, transferring groups other than amino-acyl groups"/>
    <property type="evidence" value="ECO:0007669"/>
    <property type="project" value="InterPro"/>
</dbReference>
<sequence length="190" mass="20756">MIQIRHERVSDFNAREALLDQAFGDTRYRKSSERLREDRLPAEGLAFIAADGKQVVGTARLWNVGCGNGTPALLLGPVAVSEDRRGEGIGADLVRRGVREAKRLGYGAVVLVGDAPYYGRFGFTAEKTGALWMPGPFERHRLLAVELQAGALDGARGMINPTGRLEPKPDLAALVAQDRRAMRRQPRHAA</sequence>
<keyword evidence="2" id="KW-0808">Transferase</keyword>
<dbReference type="Gene3D" id="3.40.630.30">
    <property type="match status" value="1"/>
</dbReference>
<evidence type="ECO:0000313" key="3">
    <source>
        <dbReference type="Proteomes" id="UP000254889"/>
    </source>
</evidence>
<evidence type="ECO:0000259" key="1">
    <source>
        <dbReference type="PROSITE" id="PS51186"/>
    </source>
</evidence>
<organism evidence="2 3">
    <name type="scientific">Pseudolabrys taiwanensis</name>
    <dbReference type="NCBI Taxonomy" id="331696"/>
    <lineage>
        <taxon>Bacteria</taxon>
        <taxon>Pseudomonadati</taxon>
        <taxon>Pseudomonadota</taxon>
        <taxon>Alphaproteobacteria</taxon>
        <taxon>Hyphomicrobiales</taxon>
        <taxon>Xanthobacteraceae</taxon>
        <taxon>Pseudolabrys</taxon>
    </lineage>
</organism>
<dbReference type="OrthoDB" id="9815099at2"/>
<dbReference type="InterPro" id="IPR016181">
    <property type="entry name" value="Acyl_CoA_acyltransferase"/>
</dbReference>
<feature type="domain" description="N-acetyltransferase" evidence="1">
    <location>
        <begin position="2"/>
        <end position="148"/>
    </location>
</feature>